<keyword evidence="8" id="KW-0276">Fatty acid metabolism</keyword>
<keyword evidence="9" id="KW-0560">Oxidoreductase</keyword>
<dbReference type="AlphaFoldDB" id="A0A1Y1XZ43"/>
<feature type="compositionally biased region" description="Polar residues" evidence="15">
    <location>
        <begin position="1"/>
        <end position="10"/>
    </location>
</feature>
<evidence type="ECO:0000256" key="10">
    <source>
        <dbReference type="ARBA" id="ARBA00023098"/>
    </source>
</evidence>
<dbReference type="FunFam" id="1.20.140.10:FF:000015">
    <property type="entry name" value="Acyl-coenzyme A oxidase"/>
    <property type="match status" value="1"/>
</dbReference>
<dbReference type="PANTHER" id="PTHR10909">
    <property type="entry name" value="ELECTRON TRANSPORT OXIDOREDUCTASE"/>
    <property type="match status" value="1"/>
</dbReference>
<evidence type="ECO:0000256" key="15">
    <source>
        <dbReference type="SAM" id="MobiDB-lite"/>
    </source>
</evidence>
<dbReference type="FunFam" id="2.40.110.10:FF:000003">
    <property type="entry name" value="Acyl-coenzyme A oxidase"/>
    <property type="match status" value="1"/>
</dbReference>
<evidence type="ECO:0000259" key="18">
    <source>
        <dbReference type="Pfam" id="PF14749"/>
    </source>
</evidence>
<comment type="pathway">
    <text evidence="4">Lipid metabolism; peroxisomal fatty acid beta-oxidation.</text>
</comment>
<protein>
    <recommendedName>
        <fullName evidence="12">Acyl-coenzyme A oxidase</fullName>
    </recommendedName>
</protein>
<evidence type="ECO:0000256" key="6">
    <source>
        <dbReference type="ARBA" id="ARBA00022630"/>
    </source>
</evidence>
<dbReference type="GO" id="GO:0003997">
    <property type="term" value="F:acyl-CoA oxidase activity"/>
    <property type="evidence" value="ECO:0007669"/>
    <property type="project" value="UniProtKB-EC"/>
</dbReference>
<evidence type="ECO:0000256" key="5">
    <source>
        <dbReference type="ARBA" id="ARBA00006288"/>
    </source>
</evidence>
<dbReference type="GO" id="GO:0005504">
    <property type="term" value="F:fatty acid binding"/>
    <property type="evidence" value="ECO:0007669"/>
    <property type="project" value="TreeGrafter"/>
</dbReference>
<dbReference type="PIRSF" id="PIRSF000168">
    <property type="entry name" value="Acyl-CoA_oxidase"/>
    <property type="match status" value="1"/>
</dbReference>
<dbReference type="Gene3D" id="1.20.140.10">
    <property type="entry name" value="Butyryl-CoA Dehydrogenase, subunit A, domain 3"/>
    <property type="match status" value="2"/>
</dbReference>
<evidence type="ECO:0000256" key="2">
    <source>
        <dbReference type="ARBA" id="ARBA00001974"/>
    </source>
</evidence>
<dbReference type="FunFam" id="1.20.140.10:FF:000013">
    <property type="entry name" value="Acyl-coenzyme A oxidase"/>
    <property type="match status" value="1"/>
</dbReference>
<feature type="domain" description="Acyl-CoA oxidase C-alpha1" evidence="19">
    <location>
        <begin position="304"/>
        <end position="473"/>
    </location>
</feature>
<dbReference type="STRING" id="1314790.A0A1Y1XZ43"/>
<dbReference type="Gene3D" id="1.10.540.10">
    <property type="entry name" value="Acyl-CoA dehydrogenase/oxidase, N-terminal domain"/>
    <property type="match status" value="1"/>
</dbReference>
<feature type="domain" description="Acyl-CoA oxidase/dehydrogenase middle" evidence="17">
    <location>
        <begin position="164"/>
        <end position="274"/>
    </location>
</feature>
<reference evidence="20 21" key="1">
    <citation type="submission" date="2016-07" db="EMBL/GenBank/DDBJ databases">
        <title>Pervasive Adenine N6-methylation of Active Genes in Fungi.</title>
        <authorList>
            <consortium name="DOE Joint Genome Institute"/>
            <person name="Mondo S.J."/>
            <person name="Dannebaum R.O."/>
            <person name="Kuo R.C."/>
            <person name="Labutti K."/>
            <person name="Haridas S."/>
            <person name="Kuo A."/>
            <person name="Salamov A."/>
            <person name="Ahrendt S.R."/>
            <person name="Lipzen A."/>
            <person name="Sullivan W."/>
            <person name="Andreopoulos W.B."/>
            <person name="Clum A."/>
            <person name="Lindquist E."/>
            <person name="Daum C."/>
            <person name="Ramamoorthy G.K."/>
            <person name="Gryganskyi A."/>
            <person name="Culley D."/>
            <person name="Magnuson J.K."/>
            <person name="James T.Y."/>
            <person name="O'Malley M.A."/>
            <person name="Stajich J.E."/>
            <person name="Spatafora J.W."/>
            <person name="Visel A."/>
            <person name="Grigoriev I.V."/>
        </authorList>
    </citation>
    <scope>NUCLEOTIDE SEQUENCE [LARGE SCALE GENOMIC DNA]</scope>
    <source>
        <strain evidence="20 21">CBS 931.73</strain>
    </source>
</reference>
<dbReference type="SUPFAM" id="SSF56645">
    <property type="entry name" value="Acyl-CoA dehydrogenase NM domain-like"/>
    <property type="match status" value="1"/>
</dbReference>
<dbReference type="UniPathway" id="UPA00661"/>
<dbReference type="Pfam" id="PF22924">
    <property type="entry name" value="ACOX_C_alpha1"/>
    <property type="match status" value="1"/>
</dbReference>
<comment type="similarity">
    <text evidence="5 12">Belongs to the acyl-CoA oxidase family.</text>
</comment>
<dbReference type="InterPro" id="IPR029320">
    <property type="entry name" value="Acyl-CoA_ox_N"/>
</dbReference>
<dbReference type="InterPro" id="IPR012258">
    <property type="entry name" value="Acyl-CoA_oxidase"/>
</dbReference>
<gene>
    <name evidence="20" type="ORF">K493DRAFT_325709</name>
</gene>
<dbReference type="Pfam" id="PF01756">
    <property type="entry name" value="ACOX"/>
    <property type="match status" value="1"/>
</dbReference>
<dbReference type="Pfam" id="PF14749">
    <property type="entry name" value="Acyl-CoA_ox_N"/>
    <property type="match status" value="1"/>
</dbReference>
<dbReference type="Proteomes" id="UP000193498">
    <property type="component" value="Unassembled WGS sequence"/>
</dbReference>
<evidence type="ECO:0000313" key="20">
    <source>
        <dbReference type="EMBL" id="ORX91027.1"/>
    </source>
</evidence>
<comment type="cofactor">
    <cofactor evidence="2">
        <name>FAD</name>
        <dbReference type="ChEBI" id="CHEBI:57692"/>
    </cofactor>
</comment>
<feature type="binding site" evidence="14">
    <location>
        <position position="168"/>
    </location>
    <ligand>
        <name>FAD</name>
        <dbReference type="ChEBI" id="CHEBI:57692"/>
    </ligand>
</feature>
<feature type="domain" description="Acyl-coenzyme A oxidase N-terminal" evidence="18">
    <location>
        <begin position="43"/>
        <end position="151"/>
    </location>
</feature>
<evidence type="ECO:0000256" key="12">
    <source>
        <dbReference type="PIRNR" id="PIRNR000168"/>
    </source>
</evidence>
<evidence type="ECO:0000259" key="19">
    <source>
        <dbReference type="Pfam" id="PF22924"/>
    </source>
</evidence>
<evidence type="ECO:0000259" key="16">
    <source>
        <dbReference type="Pfam" id="PF01756"/>
    </source>
</evidence>
<comment type="subcellular location">
    <subcellularLocation>
        <location evidence="3">Peroxisome</location>
    </subcellularLocation>
</comment>
<evidence type="ECO:0000259" key="17">
    <source>
        <dbReference type="Pfam" id="PF02770"/>
    </source>
</evidence>
<dbReference type="InterPro" id="IPR037069">
    <property type="entry name" value="AcylCoA_DH/ox_N_sf"/>
</dbReference>
<dbReference type="EMBL" id="MCFE01000346">
    <property type="protein sequence ID" value="ORX91027.1"/>
    <property type="molecule type" value="Genomic_DNA"/>
</dbReference>
<dbReference type="InterPro" id="IPR036250">
    <property type="entry name" value="AcylCo_DH-like_C"/>
</dbReference>
<dbReference type="InterPro" id="IPR002655">
    <property type="entry name" value="Acyl-CoA_oxidase_C"/>
</dbReference>
<dbReference type="InterPro" id="IPR006091">
    <property type="entry name" value="Acyl-CoA_Oxase/DH_mid-dom"/>
</dbReference>
<evidence type="ECO:0000256" key="1">
    <source>
        <dbReference type="ARBA" id="ARBA00001201"/>
    </source>
</evidence>
<dbReference type="InParanoid" id="A0A1Y1XZ43"/>
<comment type="catalytic activity">
    <reaction evidence="1">
        <text>a 2,3-saturated acyl-CoA + O2 = a (2E)-enoyl-CoA + H2O2</text>
        <dbReference type="Rhea" id="RHEA:38959"/>
        <dbReference type="ChEBI" id="CHEBI:15379"/>
        <dbReference type="ChEBI" id="CHEBI:16240"/>
        <dbReference type="ChEBI" id="CHEBI:58856"/>
        <dbReference type="ChEBI" id="CHEBI:65111"/>
        <dbReference type="EC" id="1.3.3.6"/>
    </reaction>
</comment>
<dbReference type="InterPro" id="IPR055060">
    <property type="entry name" value="ACOX_C_alpha1"/>
</dbReference>
<evidence type="ECO:0000256" key="7">
    <source>
        <dbReference type="ARBA" id="ARBA00022827"/>
    </source>
</evidence>
<name>A0A1Y1XZ43_9FUNG</name>
<evidence type="ECO:0000256" key="14">
    <source>
        <dbReference type="PIRSR" id="PIRSR000168-2"/>
    </source>
</evidence>
<comment type="caution">
    <text evidence="20">The sequence shown here is derived from an EMBL/GenBank/DDBJ whole genome shotgun (WGS) entry which is preliminary data.</text>
</comment>
<evidence type="ECO:0000256" key="11">
    <source>
        <dbReference type="ARBA" id="ARBA00023140"/>
    </source>
</evidence>
<sequence length="705" mass="78969">MPPNTESRITSIKAHLQPAQNSDLQPRPTESLAAERKNPSFPIRELTYFVDGGEEFTKMNEQFMFELERDPAWKMDDHHNLTLPEVRERALRKIKSVLYDLANESPEQFQRRYVFVGLVDPGVYTRLNVHVNLFYRTLVGQATPAQLEFWNRKGARAMNGVTGCFSMTELGHGSNVAALETTATYDETTDEFIIHTPTVTATKWWIGGAAHTATHTTAYAQMVVKGKRYGVKVFVVPLRDPKTFDLLHGVNIGDIGKKMGRDGIDNGWIQFTNVRIPRQYMLMKYTQVTRTGEVIQPPLAQLAYGALIGGRVSMIRDSANFAKKALTIALRYAAVRRQFSADPTQPETKVLDYVIHQNRLLPLLAQTFATNFTSMRVTKLYQDLMKRMENARPGDDMTPIISMLKETHSTAAGLKAFCTWNCLNTIEQCRQSCGGHGYSAYTGLASLYQDFAVQCTWEGDNTILMLQTGRSLINYYQEAKSGGAIPAGVSYLKSVERSNTPRCPASDAASIAEFETILEAWSVVAGNAVKTATDIFEKSTSAGASKDEALESCAVERLHAARMHSFRYIFQKFTEAVSEAPGSIRAILNHLCLLYGLYNIQENAGEFLGSKYFDAAQMRLVREQVNHLCSVIRKDAIPLVDAFNYSDFVINSPLGRYDGNVYEAYFNLVKSNNPSKPVPYFESIIRPIHNADYSAPEALDLEIDE</sequence>
<evidence type="ECO:0000256" key="4">
    <source>
        <dbReference type="ARBA" id="ARBA00004846"/>
    </source>
</evidence>
<dbReference type="GO" id="GO:0071949">
    <property type="term" value="F:FAD binding"/>
    <property type="evidence" value="ECO:0007669"/>
    <property type="project" value="InterPro"/>
</dbReference>
<organism evidence="20 21">
    <name type="scientific">Basidiobolus meristosporus CBS 931.73</name>
    <dbReference type="NCBI Taxonomy" id="1314790"/>
    <lineage>
        <taxon>Eukaryota</taxon>
        <taxon>Fungi</taxon>
        <taxon>Fungi incertae sedis</taxon>
        <taxon>Zoopagomycota</taxon>
        <taxon>Entomophthoromycotina</taxon>
        <taxon>Basidiobolomycetes</taxon>
        <taxon>Basidiobolales</taxon>
        <taxon>Basidiobolaceae</taxon>
        <taxon>Basidiobolus</taxon>
    </lineage>
</organism>
<dbReference type="PANTHER" id="PTHR10909:SF352">
    <property type="entry name" value="ACYL-COENZYME A OXIDASE-LIKE PROTEIN"/>
    <property type="match status" value="1"/>
</dbReference>
<feature type="binding site" evidence="14">
    <location>
        <position position="207"/>
    </location>
    <ligand>
        <name>FAD</name>
        <dbReference type="ChEBI" id="CHEBI:57692"/>
    </ligand>
</feature>
<feature type="active site" description="Proton acceptor" evidence="13">
    <location>
        <position position="458"/>
    </location>
</feature>
<dbReference type="SUPFAM" id="SSF47203">
    <property type="entry name" value="Acyl-CoA dehydrogenase C-terminal domain-like"/>
    <property type="match status" value="2"/>
</dbReference>
<dbReference type="GO" id="GO:0055088">
    <property type="term" value="P:lipid homeostasis"/>
    <property type="evidence" value="ECO:0007669"/>
    <property type="project" value="TreeGrafter"/>
</dbReference>
<evidence type="ECO:0000256" key="3">
    <source>
        <dbReference type="ARBA" id="ARBA00004275"/>
    </source>
</evidence>
<feature type="domain" description="Acyl-CoA oxidase C-terminal" evidence="16">
    <location>
        <begin position="514"/>
        <end position="689"/>
    </location>
</feature>
<keyword evidence="11" id="KW-0576">Peroxisome</keyword>
<proteinExistence type="inferred from homology"/>
<dbReference type="OrthoDB" id="538336at2759"/>
<dbReference type="Pfam" id="PF02770">
    <property type="entry name" value="Acyl-CoA_dh_M"/>
    <property type="match status" value="1"/>
</dbReference>
<dbReference type="Gene3D" id="2.40.110.10">
    <property type="entry name" value="Butyryl-CoA Dehydrogenase, subunit A, domain 2"/>
    <property type="match status" value="1"/>
</dbReference>
<accession>A0A1Y1XZ43</accession>
<keyword evidence="6 12" id="KW-0285">Flavoprotein</keyword>
<keyword evidence="10" id="KW-0443">Lipid metabolism</keyword>
<dbReference type="InterPro" id="IPR009100">
    <property type="entry name" value="AcylCoA_DH/oxidase_NM_dom_sf"/>
</dbReference>
<dbReference type="GO" id="GO:0033540">
    <property type="term" value="P:fatty acid beta-oxidation using acyl-CoA oxidase"/>
    <property type="evidence" value="ECO:0007669"/>
    <property type="project" value="UniProtKB-UniPathway"/>
</dbReference>
<evidence type="ECO:0000313" key="21">
    <source>
        <dbReference type="Proteomes" id="UP000193498"/>
    </source>
</evidence>
<dbReference type="InterPro" id="IPR046373">
    <property type="entry name" value="Acyl-CoA_Oxase/DH_mid-dom_sf"/>
</dbReference>
<evidence type="ECO:0000256" key="9">
    <source>
        <dbReference type="ARBA" id="ARBA00023002"/>
    </source>
</evidence>
<evidence type="ECO:0000256" key="8">
    <source>
        <dbReference type="ARBA" id="ARBA00022832"/>
    </source>
</evidence>
<keyword evidence="21" id="KW-1185">Reference proteome</keyword>
<keyword evidence="7 12" id="KW-0274">FAD</keyword>
<evidence type="ECO:0000256" key="13">
    <source>
        <dbReference type="PIRSR" id="PIRSR000168-1"/>
    </source>
</evidence>
<feature type="region of interest" description="Disordered" evidence="15">
    <location>
        <begin position="1"/>
        <end position="28"/>
    </location>
</feature>
<dbReference type="GO" id="GO:0005777">
    <property type="term" value="C:peroxisome"/>
    <property type="evidence" value="ECO:0007669"/>
    <property type="project" value="UniProtKB-SubCell"/>
</dbReference>